<dbReference type="Proteomes" id="UP000736787">
    <property type="component" value="Unassembled WGS sequence"/>
</dbReference>
<proteinExistence type="predicted"/>
<evidence type="ECO:0000313" key="2">
    <source>
        <dbReference type="Proteomes" id="UP000736787"/>
    </source>
</evidence>
<dbReference type="AlphaFoldDB" id="A0A8T1ENE6"/>
<reference evidence="1" key="1">
    <citation type="submission" date="2018-10" db="EMBL/GenBank/DDBJ databases">
        <title>Effector identification in a new, highly contiguous assembly of the strawberry crown rot pathogen Phytophthora cactorum.</title>
        <authorList>
            <person name="Armitage A.D."/>
            <person name="Nellist C.F."/>
            <person name="Bates H."/>
            <person name="Vickerstaff R.J."/>
            <person name="Harrison R.J."/>
        </authorList>
    </citation>
    <scope>NUCLEOTIDE SEQUENCE</scope>
    <source>
        <strain evidence="1">4040</strain>
    </source>
</reference>
<comment type="caution">
    <text evidence="1">The sequence shown here is derived from an EMBL/GenBank/DDBJ whole genome shotgun (WGS) entry which is preliminary data.</text>
</comment>
<accession>A0A8T1ENE6</accession>
<sequence>METKPSILYRASAGAPVHDNVHTFAGWHNQPSRGSSKLSTQAPAFDKCIGTTKEKSRITQANP</sequence>
<gene>
    <name evidence="1" type="ORF">PC117_g1423</name>
</gene>
<organism evidence="1 2">
    <name type="scientific">Phytophthora cactorum</name>
    <dbReference type="NCBI Taxonomy" id="29920"/>
    <lineage>
        <taxon>Eukaryota</taxon>
        <taxon>Sar</taxon>
        <taxon>Stramenopiles</taxon>
        <taxon>Oomycota</taxon>
        <taxon>Peronosporomycetes</taxon>
        <taxon>Peronosporales</taxon>
        <taxon>Peronosporaceae</taxon>
        <taxon>Phytophthora</taxon>
    </lineage>
</organism>
<evidence type="ECO:0000313" key="1">
    <source>
        <dbReference type="EMBL" id="KAG2954134.1"/>
    </source>
</evidence>
<protein>
    <submittedName>
        <fullName evidence="1">Uncharacterized protein</fullName>
    </submittedName>
</protein>
<dbReference type="EMBL" id="RCMK01000017">
    <property type="protein sequence ID" value="KAG2954134.1"/>
    <property type="molecule type" value="Genomic_DNA"/>
</dbReference>
<name>A0A8T1ENE6_9STRA</name>